<feature type="compositionally biased region" description="Polar residues" evidence="1">
    <location>
        <begin position="19"/>
        <end position="37"/>
    </location>
</feature>
<sequence length="494" mass="51608">MTDPSNPQGYVPNGGNGNAAFNTSQNPTDAYGQQPTAQGAAPGNEQNDETQLGQFGQSTPAYGTTPDYSSYNAAPSYEAPSYDAPQYEAPAYGQTPVEPTSPAPAYDQHVPTPFGESAVPEPTPVNQPSEPAAAESAPSVTSAPQGAPAYEAPAYGTPQTPDYGQQNGYAAPAYGQGQPAYETPYEQAQPNQYAQQTPYQSQNGYDQSDQYQGGQNGYGQQPPQQPSAAPAYGQDPYAAQAAPQAPAYGQQYGASSQQSAYGQPYGAPQTPDYGQQNGYGQSGYNQQPPQYGSSIPTAPAPQPAYGNAYGAPTANGAIPLDANGEPPLWAPWYGITFPNAFLRVFKKYASFNGRASRGEYWWWILATVVVSLVFSILSAATRESGIVSLLETVWSLGTLVPGIAVGVRRLHDTNRSGWLILLPYGIAFLGFILVIAGIFTGVFSAAGNSSGGLGGGIALIVFGALVVIGGSIAMVVLMAAKSNPEGAKYDRPQA</sequence>
<evidence type="ECO:0008006" key="5">
    <source>
        <dbReference type="Google" id="ProtNLM"/>
    </source>
</evidence>
<feature type="transmembrane region" description="Helical" evidence="2">
    <location>
        <begin position="360"/>
        <end position="380"/>
    </location>
</feature>
<dbReference type="InterPro" id="IPR008523">
    <property type="entry name" value="DUF805"/>
</dbReference>
<dbReference type="RefSeq" id="WP_100510542.1">
    <property type="nucleotide sequence ID" value="NZ_PEBI01000002.1"/>
</dbReference>
<reference evidence="3 4" key="1">
    <citation type="submission" date="2017-10" db="EMBL/GenBank/DDBJ databases">
        <title>Draft genome sequences of strains TRE 1, TRE 9, TRE H and TRI 7, isolated from tamarins, belonging to four potential novel Bifidobacterium species.</title>
        <authorList>
            <person name="Mattarelli P."/>
            <person name="Modesto M."/>
            <person name="Puglisi E."/>
            <person name="Morelli L."/>
            <person name="Spezio C."/>
            <person name="Bonetti A."/>
            <person name="Sandri C."/>
        </authorList>
    </citation>
    <scope>NUCLEOTIDE SEQUENCE [LARGE SCALE GENOMIC DNA]</scope>
    <source>
        <strain evidence="4">TRE1</strain>
    </source>
</reference>
<feature type="compositionally biased region" description="Low complexity" evidence="1">
    <location>
        <begin position="128"/>
        <end position="144"/>
    </location>
</feature>
<keyword evidence="4" id="KW-1185">Reference proteome</keyword>
<feature type="compositionally biased region" description="Polar residues" evidence="1">
    <location>
        <begin position="157"/>
        <end position="168"/>
    </location>
</feature>
<feature type="compositionally biased region" description="Polar residues" evidence="1">
    <location>
        <begin position="186"/>
        <end position="198"/>
    </location>
</feature>
<protein>
    <recommendedName>
        <fullName evidence="5">DUF805 domain-containing protein</fullName>
    </recommendedName>
</protein>
<keyword evidence="2" id="KW-1133">Transmembrane helix</keyword>
<dbReference type="AlphaFoldDB" id="A0A2M9H8W2"/>
<feature type="compositionally biased region" description="Low complexity" evidence="1">
    <location>
        <begin position="273"/>
        <end position="292"/>
    </location>
</feature>
<feature type="transmembrane region" description="Helical" evidence="2">
    <location>
        <begin position="386"/>
        <end position="407"/>
    </location>
</feature>
<feature type="transmembrane region" description="Helical" evidence="2">
    <location>
        <begin position="419"/>
        <end position="445"/>
    </location>
</feature>
<evidence type="ECO:0000256" key="1">
    <source>
        <dbReference type="SAM" id="MobiDB-lite"/>
    </source>
</evidence>
<dbReference type="EMBL" id="PEBI01000002">
    <property type="protein sequence ID" value="PJM73251.1"/>
    <property type="molecule type" value="Genomic_DNA"/>
</dbReference>
<dbReference type="OrthoDB" id="9812349at2"/>
<dbReference type="PANTHER" id="PTHR34980">
    <property type="entry name" value="INNER MEMBRANE PROTEIN-RELATED-RELATED"/>
    <property type="match status" value="1"/>
</dbReference>
<evidence type="ECO:0000256" key="2">
    <source>
        <dbReference type="SAM" id="Phobius"/>
    </source>
</evidence>
<accession>A0A2M9H8W2</accession>
<organism evidence="3 4">
    <name type="scientific">Bifidobacterium primatium</name>
    <dbReference type="NCBI Taxonomy" id="2045438"/>
    <lineage>
        <taxon>Bacteria</taxon>
        <taxon>Bacillati</taxon>
        <taxon>Actinomycetota</taxon>
        <taxon>Actinomycetes</taxon>
        <taxon>Bifidobacteriales</taxon>
        <taxon>Bifidobacteriaceae</taxon>
        <taxon>Bifidobacterium</taxon>
    </lineage>
</organism>
<evidence type="ECO:0000313" key="4">
    <source>
        <dbReference type="Proteomes" id="UP000229095"/>
    </source>
</evidence>
<dbReference type="Pfam" id="PF05656">
    <property type="entry name" value="DUF805"/>
    <property type="match status" value="1"/>
</dbReference>
<keyword evidence="2" id="KW-0812">Transmembrane</keyword>
<feature type="compositionally biased region" description="Low complexity" evidence="1">
    <location>
        <begin position="199"/>
        <end position="263"/>
    </location>
</feature>
<feature type="transmembrane region" description="Helical" evidence="2">
    <location>
        <begin position="457"/>
        <end position="480"/>
    </location>
</feature>
<feature type="compositionally biased region" description="Polar residues" evidence="1">
    <location>
        <begin position="49"/>
        <end position="73"/>
    </location>
</feature>
<feature type="region of interest" description="Disordered" evidence="1">
    <location>
        <begin position="1"/>
        <end position="306"/>
    </location>
</feature>
<dbReference type="Proteomes" id="UP000229095">
    <property type="component" value="Unassembled WGS sequence"/>
</dbReference>
<comment type="caution">
    <text evidence="3">The sequence shown here is derived from an EMBL/GenBank/DDBJ whole genome shotgun (WGS) entry which is preliminary data.</text>
</comment>
<gene>
    <name evidence="3" type="ORF">CS006_04160</name>
</gene>
<keyword evidence="2" id="KW-0472">Membrane</keyword>
<dbReference type="GO" id="GO:0005886">
    <property type="term" value="C:plasma membrane"/>
    <property type="evidence" value="ECO:0007669"/>
    <property type="project" value="TreeGrafter"/>
</dbReference>
<proteinExistence type="predicted"/>
<dbReference type="PANTHER" id="PTHR34980:SF2">
    <property type="entry name" value="INNER MEMBRANE PROTEIN YHAH-RELATED"/>
    <property type="match status" value="1"/>
</dbReference>
<evidence type="ECO:0000313" key="3">
    <source>
        <dbReference type="EMBL" id="PJM73251.1"/>
    </source>
</evidence>
<name>A0A2M9H8W2_9BIFI</name>